<keyword evidence="7 10" id="KW-0378">Hydrolase</keyword>
<dbReference type="AlphaFoldDB" id="A0A9P0EFV8"/>
<evidence type="ECO:0000256" key="5">
    <source>
        <dbReference type="ARBA" id="ARBA00022525"/>
    </source>
</evidence>
<keyword evidence="9 10" id="KW-0624">Polysaccharide degradation</keyword>
<feature type="signal peptide" evidence="12">
    <location>
        <begin position="1"/>
        <end position="19"/>
    </location>
</feature>
<gene>
    <name evidence="14" type="ORF">CSOL1703_00000433</name>
</gene>
<evidence type="ECO:0000256" key="2">
    <source>
        <dbReference type="ARBA" id="ARBA00004613"/>
    </source>
</evidence>
<comment type="catalytic activity">
    <reaction evidence="1 10">
        <text>Endohydrolysis of (1-&gt;4)-beta-D-xylosidic linkages in xylans.</text>
        <dbReference type="EC" id="3.2.1.8"/>
    </reaction>
</comment>
<organism evidence="14 15">
    <name type="scientific">Clonostachys solani</name>
    <dbReference type="NCBI Taxonomy" id="160281"/>
    <lineage>
        <taxon>Eukaryota</taxon>
        <taxon>Fungi</taxon>
        <taxon>Dikarya</taxon>
        <taxon>Ascomycota</taxon>
        <taxon>Pezizomycotina</taxon>
        <taxon>Sordariomycetes</taxon>
        <taxon>Hypocreomycetidae</taxon>
        <taxon>Hypocreales</taxon>
        <taxon>Bionectriaceae</taxon>
        <taxon>Clonostachys</taxon>
    </lineage>
</organism>
<evidence type="ECO:0000256" key="8">
    <source>
        <dbReference type="ARBA" id="ARBA00023277"/>
    </source>
</evidence>
<dbReference type="PROSITE" id="PS51760">
    <property type="entry name" value="GH10_2"/>
    <property type="match status" value="1"/>
</dbReference>
<evidence type="ECO:0000256" key="12">
    <source>
        <dbReference type="SAM" id="SignalP"/>
    </source>
</evidence>
<comment type="caution">
    <text evidence="14">The sequence shown here is derived from an EMBL/GenBank/DDBJ whole genome shotgun (WGS) entry which is preliminary data.</text>
</comment>
<dbReference type="SMART" id="SM00633">
    <property type="entry name" value="Glyco_10"/>
    <property type="match status" value="1"/>
</dbReference>
<dbReference type="InterPro" id="IPR001000">
    <property type="entry name" value="GH10_dom"/>
</dbReference>
<keyword evidence="5" id="KW-0964">Secreted</keyword>
<feature type="domain" description="GH10" evidence="13">
    <location>
        <begin position="15"/>
        <end position="335"/>
    </location>
</feature>
<evidence type="ECO:0000256" key="7">
    <source>
        <dbReference type="ARBA" id="ARBA00022801"/>
    </source>
</evidence>
<comment type="similarity">
    <text evidence="4 10">Belongs to the glycosyl hydrolase 10 (cellulase F) family.</text>
</comment>
<dbReference type="EMBL" id="CABFOC020000035">
    <property type="protein sequence ID" value="CAH0048487.1"/>
    <property type="molecule type" value="Genomic_DNA"/>
</dbReference>
<comment type="subcellular location">
    <subcellularLocation>
        <location evidence="2">Secreted</location>
    </subcellularLocation>
</comment>
<dbReference type="GO" id="GO:0045493">
    <property type="term" value="P:xylan catabolic process"/>
    <property type="evidence" value="ECO:0007669"/>
    <property type="project" value="UniProtKB-KW"/>
</dbReference>
<dbReference type="EC" id="3.2.1.8" evidence="10"/>
<evidence type="ECO:0000313" key="15">
    <source>
        <dbReference type="Proteomes" id="UP000775872"/>
    </source>
</evidence>
<dbReference type="Proteomes" id="UP000775872">
    <property type="component" value="Unassembled WGS sequence"/>
</dbReference>
<dbReference type="PRINTS" id="PR00134">
    <property type="entry name" value="GLHYDRLASE10"/>
</dbReference>
<evidence type="ECO:0000256" key="1">
    <source>
        <dbReference type="ARBA" id="ARBA00000681"/>
    </source>
</evidence>
<dbReference type="OrthoDB" id="3055998at2759"/>
<evidence type="ECO:0000256" key="6">
    <source>
        <dbReference type="ARBA" id="ARBA00022651"/>
    </source>
</evidence>
<keyword evidence="10" id="KW-0326">Glycosidase</keyword>
<keyword evidence="6" id="KW-0858">Xylan degradation</keyword>
<reference evidence="14" key="1">
    <citation type="submission" date="2021-10" db="EMBL/GenBank/DDBJ databases">
        <authorList>
            <person name="Piombo E."/>
        </authorList>
    </citation>
    <scope>NUCLEOTIDE SEQUENCE</scope>
</reference>
<evidence type="ECO:0000313" key="14">
    <source>
        <dbReference type="EMBL" id="CAH0048487.1"/>
    </source>
</evidence>
<name>A0A9P0EFV8_9HYPO</name>
<evidence type="ECO:0000256" key="10">
    <source>
        <dbReference type="RuleBase" id="RU361174"/>
    </source>
</evidence>
<comment type="pathway">
    <text evidence="3">Glycan degradation; xylan degradation.</text>
</comment>
<dbReference type="PANTHER" id="PTHR31490">
    <property type="entry name" value="GLYCOSYL HYDROLASE"/>
    <property type="match status" value="1"/>
</dbReference>
<dbReference type="Gene3D" id="3.20.20.80">
    <property type="entry name" value="Glycosidases"/>
    <property type="match status" value="1"/>
</dbReference>
<proteinExistence type="inferred from homology"/>
<dbReference type="Pfam" id="PF00331">
    <property type="entry name" value="Glyco_hydro_10"/>
    <property type="match status" value="1"/>
</dbReference>
<evidence type="ECO:0000256" key="3">
    <source>
        <dbReference type="ARBA" id="ARBA00004851"/>
    </source>
</evidence>
<keyword evidence="12" id="KW-0732">Signal</keyword>
<dbReference type="InterPro" id="IPR044846">
    <property type="entry name" value="GH10"/>
</dbReference>
<sequence>MYSPRTFLSFLTVASAASGQLHDLAVKAGLEFFGTALGESHTSDSAYLSLGTDSSEFGQLTPENGQKWDSTEPSRGQFSYTSGDIVPGIAAANGQILRCHTLTWHSQLPSWVSSGGFSYSDLQSIIETHIANVVGHYAGACHHWDVVNEAADDSGNWRSSVFYDTMGTDFLAISFNAAKAADPSAKLYLNDYNLEYNGAKTDRVVEAAQIVQNAGAPIDGVGFQGHLIVGSTPSRSSLATALRRFTALGLEVAYTEVDIRHSSLPASDSALATQGDDFASVVGSCLDVDGCVGVTVWGVTDKYSWIPDTFPGQGAALLYDDNLAKKPAWTSVSSVLAAATAAPYFTLFTLFSASGGHLEQDCLAVGALSRGLVHAEVALALELEEIALLELTNSRVAECLDNGSGVGVQAGLEVIVLVQGVLGDEVVKIPELSLHELALVLGKPGHLLLSSLEVTLEVQLELELLDWGGALVKSLDDGIAPCHESELLAKLQGCDIGLVHPDLVGEPHLLVTDRGVLGVLGSLLVVRSLWATLNSCQNGILLIHGIEAWYNGVEHLLVESPDRGPVHCDDVTAGALLKHKLAEGSNSQASSDDTADSRHTRVIPPTNLAAVDNLGQLTLGKEGLDEVDTGELPKVYSSDIQSVEEPVILLVSVSVLGGTQGMSHALETVYNGAGEVVCGVDVPCPPSAVVWCRLFILKVGESVNDRVSHRAVARVESDASSDAMFSSMFGSLLHLLKDSQGLLSGAVSAGARKTVHAVLLLHLGVSVIGVGVSGKDHFLGGVVEFLEIVTGMGDAVDLDTEELHIVYD</sequence>
<accession>A0A9P0EFV8</accession>
<feature type="region of interest" description="Disordered" evidence="11">
    <location>
        <begin position="582"/>
        <end position="602"/>
    </location>
</feature>
<keyword evidence="15" id="KW-1185">Reference proteome</keyword>
<dbReference type="PANTHER" id="PTHR31490:SF35">
    <property type="entry name" value="ENDO-1,4-BETA-XYLANASE"/>
    <property type="match status" value="1"/>
</dbReference>
<evidence type="ECO:0000259" key="13">
    <source>
        <dbReference type="PROSITE" id="PS51760"/>
    </source>
</evidence>
<evidence type="ECO:0000256" key="11">
    <source>
        <dbReference type="SAM" id="MobiDB-lite"/>
    </source>
</evidence>
<dbReference type="GO" id="GO:0031176">
    <property type="term" value="F:endo-1,4-beta-xylanase activity"/>
    <property type="evidence" value="ECO:0007669"/>
    <property type="project" value="UniProtKB-EC"/>
</dbReference>
<feature type="chain" id="PRO_5040203793" description="Beta-xylanase" evidence="12">
    <location>
        <begin position="20"/>
        <end position="808"/>
    </location>
</feature>
<dbReference type="GO" id="GO:0005576">
    <property type="term" value="C:extracellular region"/>
    <property type="evidence" value="ECO:0007669"/>
    <property type="project" value="UniProtKB-SubCell"/>
</dbReference>
<dbReference type="InterPro" id="IPR017853">
    <property type="entry name" value="GH"/>
</dbReference>
<keyword evidence="8 10" id="KW-0119">Carbohydrate metabolism</keyword>
<evidence type="ECO:0000256" key="9">
    <source>
        <dbReference type="ARBA" id="ARBA00023326"/>
    </source>
</evidence>
<dbReference type="SUPFAM" id="SSF51445">
    <property type="entry name" value="(Trans)glycosidases"/>
    <property type="match status" value="1"/>
</dbReference>
<evidence type="ECO:0000256" key="4">
    <source>
        <dbReference type="ARBA" id="ARBA00007495"/>
    </source>
</evidence>
<protein>
    <recommendedName>
        <fullName evidence="10">Beta-xylanase</fullName>
        <ecNumber evidence="10">3.2.1.8</ecNumber>
    </recommendedName>
</protein>